<dbReference type="InterPro" id="IPR025997">
    <property type="entry name" value="SBP_2_dom"/>
</dbReference>
<dbReference type="AlphaFoldDB" id="A0A0E9LZ70"/>
<dbReference type="PANTHER" id="PTHR30146:SF144">
    <property type="entry name" value="LACI-FAMILY TRANSCRIPTION REGULATOR"/>
    <property type="match status" value="1"/>
</dbReference>
<dbReference type="Proteomes" id="UP000032900">
    <property type="component" value="Unassembled WGS sequence"/>
</dbReference>
<name>A0A0E9LZ70_9BACT</name>
<dbReference type="Gene3D" id="3.40.50.2300">
    <property type="match status" value="2"/>
</dbReference>
<dbReference type="InterPro" id="IPR000843">
    <property type="entry name" value="HTH_LacI"/>
</dbReference>
<dbReference type="Pfam" id="PF13407">
    <property type="entry name" value="Peripla_BP_4"/>
    <property type="match status" value="1"/>
</dbReference>
<dbReference type="PANTHER" id="PTHR30146">
    <property type="entry name" value="LACI-RELATED TRANSCRIPTIONAL REPRESSOR"/>
    <property type="match status" value="1"/>
</dbReference>
<reference evidence="5 6" key="1">
    <citation type="journal article" date="2015" name="Microbes Environ.">
        <title>Distribution and evolution of nitrogen fixation genes in the phylum bacteroidetes.</title>
        <authorList>
            <person name="Inoue J."/>
            <person name="Oshima K."/>
            <person name="Suda W."/>
            <person name="Sakamoto M."/>
            <person name="Iino T."/>
            <person name="Noda S."/>
            <person name="Hongoh Y."/>
            <person name="Hattori M."/>
            <person name="Ohkuma M."/>
        </authorList>
    </citation>
    <scope>NUCLEOTIDE SEQUENCE [LARGE SCALE GENOMIC DNA]</scope>
    <source>
        <strain evidence="5">JCM 15548</strain>
    </source>
</reference>
<dbReference type="GO" id="GO:0003700">
    <property type="term" value="F:DNA-binding transcription factor activity"/>
    <property type="evidence" value="ECO:0007669"/>
    <property type="project" value="TreeGrafter"/>
</dbReference>
<keyword evidence="6" id="KW-1185">Reference proteome</keyword>
<evidence type="ECO:0000256" key="3">
    <source>
        <dbReference type="ARBA" id="ARBA00023163"/>
    </source>
</evidence>
<accession>A0A0E9LZ70</accession>
<protein>
    <submittedName>
        <fullName evidence="5">MSM multiple sugar metabolism operon regulatory protein</fullName>
    </submittedName>
</protein>
<dbReference type="SMART" id="SM00354">
    <property type="entry name" value="HTH_LACI"/>
    <property type="match status" value="1"/>
</dbReference>
<dbReference type="SUPFAM" id="SSF47413">
    <property type="entry name" value="lambda repressor-like DNA-binding domains"/>
    <property type="match status" value="1"/>
</dbReference>
<dbReference type="InterPro" id="IPR010982">
    <property type="entry name" value="Lambda_DNA-bd_dom_sf"/>
</dbReference>
<proteinExistence type="predicted"/>
<dbReference type="CDD" id="cd01392">
    <property type="entry name" value="HTH_LacI"/>
    <property type="match status" value="1"/>
</dbReference>
<organism evidence="5 6">
    <name type="scientific">Geofilum rubicundum JCM 15548</name>
    <dbReference type="NCBI Taxonomy" id="1236989"/>
    <lineage>
        <taxon>Bacteria</taxon>
        <taxon>Pseudomonadati</taxon>
        <taxon>Bacteroidota</taxon>
        <taxon>Bacteroidia</taxon>
        <taxon>Marinilabiliales</taxon>
        <taxon>Marinilabiliaceae</taxon>
        <taxon>Geofilum</taxon>
    </lineage>
</organism>
<dbReference type="STRING" id="1236989.JCM15548_12429"/>
<dbReference type="SUPFAM" id="SSF53822">
    <property type="entry name" value="Periplasmic binding protein-like I"/>
    <property type="match status" value="1"/>
</dbReference>
<dbReference type="InterPro" id="IPR028082">
    <property type="entry name" value="Peripla_BP_I"/>
</dbReference>
<gene>
    <name evidence="5" type="ORF">JCM15548_12429</name>
</gene>
<keyword evidence="1" id="KW-0805">Transcription regulation</keyword>
<comment type="caution">
    <text evidence="5">The sequence shown here is derived from an EMBL/GenBank/DDBJ whole genome shotgun (WGS) entry which is preliminary data.</text>
</comment>
<feature type="domain" description="HTH lacI-type" evidence="4">
    <location>
        <begin position="5"/>
        <end position="59"/>
    </location>
</feature>
<evidence type="ECO:0000259" key="4">
    <source>
        <dbReference type="PROSITE" id="PS50932"/>
    </source>
</evidence>
<dbReference type="RefSeq" id="WP_227625688.1">
    <property type="nucleotide sequence ID" value="NZ_BAZW01000019.1"/>
</dbReference>
<evidence type="ECO:0000256" key="1">
    <source>
        <dbReference type="ARBA" id="ARBA00023015"/>
    </source>
</evidence>
<keyword evidence="3" id="KW-0804">Transcription</keyword>
<dbReference type="EMBL" id="BAZW01000019">
    <property type="protein sequence ID" value="GAO30175.1"/>
    <property type="molecule type" value="Genomic_DNA"/>
</dbReference>
<keyword evidence="2" id="KW-0238">DNA-binding</keyword>
<dbReference type="PROSITE" id="PS50932">
    <property type="entry name" value="HTH_LACI_2"/>
    <property type="match status" value="1"/>
</dbReference>
<dbReference type="GO" id="GO:0000976">
    <property type="term" value="F:transcription cis-regulatory region binding"/>
    <property type="evidence" value="ECO:0007669"/>
    <property type="project" value="TreeGrafter"/>
</dbReference>
<dbReference type="PROSITE" id="PS00356">
    <property type="entry name" value="HTH_LACI_1"/>
    <property type="match status" value="1"/>
</dbReference>
<sequence length="349" mass="40041">MMKQVRIKDIAEKAGVSIGTVDRVLHNRGEVAAETKEKVLTIAREMHYQPNIVAQALTAKKQYHLAALLPRGGNDNVFWMMHPQGIEKAINDLRPFFVDVRFFFFELHNEADFNQKAQEIIEYNPEGVIFAPILKKEAIQFCNQLDDKSIPYIFIDTYIENANCLSFVGEDAYQGGRVAASLIDYGLNPEKDILIVNLAKDLENTQHLNRRNQGFMSYFLDAGKNHGMKITVEIPVSERSLIEERMDQIFQIQSQHCAILVSSAKTHAIARYIESRKLQNVIVVGYELTRKNKDYLKKGIIRFLIGQKPMKQAEKAVKRMFEYLTTGQIISKKEFQPVEIINVENVDLF</sequence>
<evidence type="ECO:0000313" key="5">
    <source>
        <dbReference type="EMBL" id="GAO30175.1"/>
    </source>
</evidence>
<evidence type="ECO:0000256" key="2">
    <source>
        <dbReference type="ARBA" id="ARBA00023125"/>
    </source>
</evidence>
<evidence type="ECO:0000313" key="6">
    <source>
        <dbReference type="Proteomes" id="UP000032900"/>
    </source>
</evidence>
<dbReference type="Gene3D" id="1.10.260.40">
    <property type="entry name" value="lambda repressor-like DNA-binding domains"/>
    <property type="match status" value="1"/>
</dbReference>
<dbReference type="Pfam" id="PF00356">
    <property type="entry name" value="LacI"/>
    <property type="match status" value="1"/>
</dbReference>